<accession>A0A5M9JXU6</accession>
<dbReference type="EMBL" id="VICG01000004">
    <property type="protein sequence ID" value="KAA8572979.1"/>
    <property type="molecule type" value="Genomic_DNA"/>
</dbReference>
<evidence type="ECO:0000313" key="1">
    <source>
        <dbReference type="EMBL" id="KAA8572979.1"/>
    </source>
</evidence>
<sequence>MYPGRKHAQYPDTYPAREGTTKDDYLPGIARMRFWELVPVRGGKIFAGPRSSARVRGSRARKKNVMGKRVEGTNVIFLYPFPVLYYMQCGALVTKWRLDLFRVQCSRTDFGSMFVQSPIKSSPSSPLLSSPFYPLPIHLKRGVVLSCPVECGSHHAARLALLLESVPEFWGSAGGGAG</sequence>
<reference evidence="1 2" key="1">
    <citation type="submission" date="2019-06" db="EMBL/GenBank/DDBJ databases">
        <title>Genome Sequence of the Brown Rot Fungal Pathogen Monilinia fructicola.</title>
        <authorList>
            <person name="De Miccolis Angelini R.M."/>
            <person name="Landi L."/>
            <person name="Abate D."/>
            <person name="Pollastro S."/>
            <person name="Romanazzi G."/>
            <person name="Faretra F."/>
        </authorList>
    </citation>
    <scope>NUCLEOTIDE SEQUENCE [LARGE SCALE GENOMIC DNA]</scope>
    <source>
        <strain evidence="1 2">Mfrc123</strain>
    </source>
</reference>
<organism evidence="1 2">
    <name type="scientific">Monilinia fructicola</name>
    <name type="common">Brown rot fungus</name>
    <name type="synonym">Ciboria fructicola</name>
    <dbReference type="NCBI Taxonomy" id="38448"/>
    <lineage>
        <taxon>Eukaryota</taxon>
        <taxon>Fungi</taxon>
        <taxon>Dikarya</taxon>
        <taxon>Ascomycota</taxon>
        <taxon>Pezizomycotina</taxon>
        <taxon>Leotiomycetes</taxon>
        <taxon>Helotiales</taxon>
        <taxon>Sclerotiniaceae</taxon>
        <taxon>Monilinia</taxon>
    </lineage>
</organism>
<proteinExistence type="predicted"/>
<name>A0A5M9JXU6_MONFR</name>
<comment type="caution">
    <text evidence="1">The sequence shown here is derived from an EMBL/GenBank/DDBJ whole genome shotgun (WGS) entry which is preliminary data.</text>
</comment>
<gene>
    <name evidence="1" type="ORF">EYC84_003524</name>
</gene>
<protein>
    <submittedName>
        <fullName evidence="1">Uncharacterized protein</fullName>
    </submittedName>
</protein>
<dbReference type="AlphaFoldDB" id="A0A5M9JXU6"/>
<evidence type="ECO:0000313" key="2">
    <source>
        <dbReference type="Proteomes" id="UP000322873"/>
    </source>
</evidence>
<dbReference type="Proteomes" id="UP000322873">
    <property type="component" value="Unassembled WGS sequence"/>
</dbReference>
<keyword evidence="2" id="KW-1185">Reference proteome</keyword>